<comment type="subcellular location">
    <subcellularLocation>
        <location evidence="1">Nucleus</location>
    </subcellularLocation>
</comment>
<comment type="caution">
    <text evidence="10">The sequence shown here is derived from an EMBL/GenBank/DDBJ whole genome shotgun (WGS) entry which is preliminary data.</text>
</comment>
<evidence type="ECO:0000259" key="9">
    <source>
        <dbReference type="PROSITE" id="PS50157"/>
    </source>
</evidence>
<dbReference type="CDD" id="cd21579">
    <property type="entry name" value="KLF5_N"/>
    <property type="match status" value="1"/>
</dbReference>
<feature type="region of interest" description="Disordered" evidence="8">
    <location>
        <begin position="331"/>
        <end position="351"/>
    </location>
</feature>
<reference evidence="10" key="1">
    <citation type="journal article" date="2021" name="Cell">
        <title>Tracing the genetic footprints of vertebrate landing in non-teleost ray-finned fishes.</title>
        <authorList>
            <person name="Bi X."/>
            <person name="Wang K."/>
            <person name="Yang L."/>
            <person name="Pan H."/>
            <person name="Jiang H."/>
            <person name="Wei Q."/>
            <person name="Fang M."/>
            <person name="Yu H."/>
            <person name="Zhu C."/>
            <person name="Cai Y."/>
            <person name="He Y."/>
            <person name="Gan X."/>
            <person name="Zeng H."/>
            <person name="Yu D."/>
            <person name="Zhu Y."/>
            <person name="Jiang H."/>
            <person name="Qiu Q."/>
            <person name="Yang H."/>
            <person name="Zhang Y.E."/>
            <person name="Wang W."/>
            <person name="Zhu M."/>
            <person name="He S."/>
            <person name="Zhang G."/>
        </authorList>
    </citation>
    <scope>NUCLEOTIDE SEQUENCE</scope>
    <source>
        <strain evidence="10">Allg_001</strain>
    </source>
</reference>
<keyword evidence="5" id="KW-0862">Zinc</keyword>
<proteinExistence type="predicted"/>
<feature type="non-terminal residue" evidence="10">
    <location>
        <position position="1"/>
    </location>
</feature>
<dbReference type="Pfam" id="PF00096">
    <property type="entry name" value="zf-C2H2"/>
    <property type="match status" value="3"/>
</dbReference>
<feature type="compositionally biased region" description="Polar residues" evidence="8">
    <location>
        <begin position="1113"/>
        <end position="1122"/>
    </location>
</feature>
<evidence type="ECO:0000256" key="1">
    <source>
        <dbReference type="ARBA" id="ARBA00004123"/>
    </source>
</evidence>
<dbReference type="GO" id="GO:0000978">
    <property type="term" value="F:RNA polymerase II cis-regulatory region sequence-specific DNA binding"/>
    <property type="evidence" value="ECO:0007669"/>
    <property type="project" value="TreeGrafter"/>
</dbReference>
<dbReference type="PROSITE" id="PS50157">
    <property type="entry name" value="ZINC_FINGER_C2H2_2"/>
    <property type="match status" value="3"/>
</dbReference>
<protein>
    <submittedName>
        <fullName evidence="10">KLF5 factor</fullName>
    </submittedName>
</protein>
<name>A0A8J7P2T1_ATRSP</name>
<feature type="region of interest" description="Disordered" evidence="8">
    <location>
        <begin position="1095"/>
        <end position="1125"/>
    </location>
</feature>
<feature type="domain" description="C2H2-type" evidence="9">
    <location>
        <begin position="1175"/>
        <end position="1204"/>
    </location>
</feature>
<keyword evidence="3" id="KW-0677">Repeat</keyword>
<evidence type="ECO:0000256" key="3">
    <source>
        <dbReference type="ARBA" id="ARBA00022737"/>
    </source>
</evidence>
<sequence length="1259" mass="136489">MGIFGFSSYLRGPGIPLRPPPGPLSGGCENIAAPWGAELCSAHARATRVRDAPQKLYAEMIEVPAELIIPIPPTLRFLLNLRLQDLFGHPSPRPRLRTIDPWGCAACSVGDRSGGKGAGRGVGRVIRPPPQPSNPYQPACADRCALRADCSEQQWSLGHLTRRGGKVGGVREFTSVLLLWIFEALESGEAAGRWSCACIPPLDRSKARRIRKLARFSLRSPGSPLAGRRQGPRQGAGKLETWTHLGTEHGSAVSDPGARTKAPYVHGSGFATPEGETLDQTNAPCWPKPRANGVVAILLLSISHLLFLLWRAGFLSFLSRFSEQLNAASVLQPSSGKRQGRRERARTANPSGLSEAFPPFLIRGRPESSDAGSRFQRMAVEQAWSPGSCPVVLMWTLPASPAPPNSSIGEDKKHSLRDPGRTSALDHAPPGASAGPADRFWLGDCPHGRVLSHAAVSVSVSVSASAMRAAADEARISSAGRLRGGERLGRLLDLASPSTDFPAGSQEEINRCIQPNASTCALDWAVFTALALEPGSWTCVLRHLLHPQARSLSVPIGSLIGLIISLRRVSPLPNKTAEHEIKCTLQIISCGKENDNTQRGRVPAFRLPGWKSEGDLSGVKRRVLIGGHLHHKDSAGVQETGYGRPGDCGLGRACRTWSLGACRSYPLSGECPREAGIESRQGSPHTEVGRGEIGPAVRLQELRSSASPPRRAAVPCSSDPCPVYPSKAQRGQDRFVRVCGDCRALRESQAVSGARAASPQVIGGERAGRSDWAPFLSVRRLGARRPVLQRRAMASLGLAINVPNTEENAVFTQLKPVRMSGGDGSEEPPVFEEVKPAARIAASPLELAQTAKRGEPPQLLVKDVVHSVQIRALPPKDFPAAASRSLPFLMGIIRQGNSIQISLFCIAIAARSELDKYLPPSAPPQVPSVMDKKYRRESASVVDEYFSTEKPAPYSVNINVILPNTTHLRTGLYRPTKPIKTEPGVDPPTSMQTLPDFTSVFSVPQTVNNLFIKQDMSADDLHIGPQQPQVYQLPVGSNDITMPLSGSQSGSGSGTTMHTLNSVTMTTGVGGTIKSFQHPLRTQGGFVMPDQFYQAQPLSLPPSPPNSQPGSPENQAELINTISPPPPYQPRLKMMPGHSQMHSQVVLVPQHGQGILNGPRYNRRNNPELEKRRIHHCDFPGCTKVYTKSSHLKAHQRTHTGEKPYHCSWEGCDWRFARSDELTRHYRKHTGAKPFKCLSCGRCFSRSDHLALHMKRHQN</sequence>
<dbReference type="FunFam" id="3.30.160.60:FF:000018">
    <property type="entry name" value="Krueppel-like factor 15"/>
    <property type="match status" value="1"/>
</dbReference>
<dbReference type="GO" id="GO:0005634">
    <property type="term" value="C:nucleus"/>
    <property type="evidence" value="ECO:0007669"/>
    <property type="project" value="UniProtKB-SubCell"/>
</dbReference>
<feature type="domain" description="C2H2-type" evidence="9">
    <location>
        <begin position="1235"/>
        <end position="1259"/>
    </location>
</feature>
<dbReference type="Gene3D" id="3.30.160.60">
    <property type="entry name" value="Classic Zinc Finger"/>
    <property type="match status" value="3"/>
</dbReference>
<dbReference type="AlphaFoldDB" id="A0A8J7P2T1"/>
<organism evidence="10 11">
    <name type="scientific">Atractosteus spatula</name>
    <name type="common">Alligator gar</name>
    <name type="synonym">Lepisosteus spatula</name>
    <dbReference type="NCBI Taxonomy" id="7917"/>
    <lineage>
        <taxon>Eukaryota</taxon>
        <taxon>Metazoa</taxon>
        <taxon>Chordata</taxon>
        <taxon>Craniata</taxon>
        <taxon>Vertebrata</taxon>
        <taxon>Euteleostomi</taxon>
        <taxon>Actinopterygii</taxon>
        <taxon>Neopterygii</taxon>
        <taxon>Holostei</taxon>
        <taxon>Semionotiformes</taxon>
        <taxon>Lepisosteidae</taxon>
        <taxon>Atractosteus</taxon>
    </lineage>
</organism>
<dbReference type="InterPro" id="IPR036236">
    <property type="entry name" value="Znf_C2H2_sf"/>
</dbReference>
<dbReference type="EMBL" id="JAAWVO010062514">
    <property type="protein sequence ID" value="MBN3322945.1"/>
    <property type="molecule type" value="Genomic_DNA"/>
</dbReference>
<evidence type="ECO:0000256" key="7">
    <source>
        <dbReference type="PROSITE-ProRule" id="PRU00042"/>
    </source>
</evidence>
<evidence type="ECO:0000256" key="2">
    <source>
        <dbReference type="ARBA" id="ARBA00022723"/>
    </source>
</evidence>
<dbReference type="GO" id="GO:0000981">
    <property type="term" value="F:DNA-binding transcription factor activity, RNA polymerase II-specific"/>
    <property type="evidence" value="ECO:0007669"/>
    <property type="project" value="TreeGrafter"/>
</dbReference>
<dbReference type="SMART" id="SM00355">
    <property type="entry name" value="ZnF_C2H2"/>
    <property type="match status" value="3"/>
</dbReference>
<dbReference type="PROSITE" id="PS00028">
    <property type="entry name" value="ZINC_FINGER_C2H2_1"/>
    <property type="match status" value="3"/>
</dbReference>
<evidence type="ECO:0000256" key="6">
    <source>
        <dbReference type="ARBA" id="ARBA00023242"/>
    </source>
</evidence>
<dbReference type="FunFam" id="3.30.160.60:FF:000021">
    <property type="entry name" value="Basic krueppel-like factor 3"/>
    <property type="match status" value="1"/>
</dbReference>
<keyword evidence="11" id="KW-1185">Reference proteome</keyword>
<feature type="non-terminal residue" evidence="10">
    <location>
        <position position="1259"/>
    </location>
</feature>
<dbReference type="PANTHER" id="PTHR23235">
    <property type="entry name" value="KRUEPPEL-LIKE TRANSCRIPTION FACTOR"/>
    <property type="match status" value="1"/>
</dbReference>
<dbReference type="SUPFAM" id="SSF57667">
    <property type="entry name" value="beta-beta-alpha zinc fingers"/>
    <property type="match status" value="2"/>
</dbReference>
<evidence type="ECO:0000313" key="10">
    <source>
        <dbReference type="EMBL" id="MBN3322945.1"/>
    </source>
</evidence>
<evidence type="ECO:0000256" key="5">
    <source>
        <dbReference type="ARBA" id="ARBA00022833"/>
    </source>
</evidence>
<keyword evidence="4 7" id="KW-0863">Zinc-finger</keyword>
<dbReference type="FunFam" id="3.30.160.60:FF:000624">
    <property type="entry name" value="zinc finger protein 697"/>
    <property type="match status" value="1"/>
</dbReference>
<keyword evidence="6" id="KW-0539">Nucleus</keyword>
<dbReference type="PANTHER" id="PTHR23235:SF82">
    <property type="entry name" value="KRUEPPEL-LIKE FACTOR 5"/>
    <property type="match status" value="1"/>
</dbReference>
<dbReference type="GO" id="GO:0008270">
    <property type="term" value="F:zinc ion binding"/>
    <property type="evidence" value="ECO:0007669"/>
    <property type="project" value="UniProtKB-KW"/>
</dbReference>
<keyword evidence="2" id="KW-0479">Metal-binding</keyword>
<gene>
    <name evidence="10" type="primary">Klf5</name>
    <name evidence="10" type="ORF">GTO95_0007387</name>
</gene>
<dbReference type="Proteomes" id="UP000736164">
    <property type="component" value="Unassembled WGS sequence"/>
</dbReference>
<evidence type="ECO:0000256" key="8">
    <source>
        <dbReference type="SAM" id="MobiDB-lite"/>
    </source>
</evidence>
<feature type="region of interest" description="Disordered" evidence="8">
    <location>
        <begin position="403"/>
        <end position="433"/>
    </location>
</feature>
<feature type="domain" description="C2H2-type" evidence="9">
    <location>
        <begin position="1205"/>
        <end position="1234"/>
    </location>
</feature>
<dbReference type="InterPro" id="IPR013087">
    <property type="entry name" value="Znf_C2H2_type"/>
</dbReference>
<feature type="compositionally biased region" description="Basic and acidic residues" evidence="8">
    <location>
        <begin position="409"/>
        <end position="420"/>
    </location>
</feature>
<accession>A0A8J7P2T1</accession>
<evidence type="ECO:0000256" key="4">
    <source>
        <dbReference type="ARBA" id="ARBA00022771"/>
    </source>
</evidence>
<evidence type="ECO:0000313" key="11">
    <source>
        <dbReference type="Proteomes" id="UP000736164"/>
    </source>
</evidence>